<dbReference type="Proteomes" id="UP001597413">
    <property type="component" value="Unassembled WGS sequence"/>
</dbReference>
<accession>A0ABW5A9C5</accession>
<comment type="caution">
    <text evidence="3">The sequence shown here is derived from an EMBL/GenBank/DDBJ whole genome shotgun (WGS) entry which is preliminary data.</text>
</comment>
<dbReference type="InterPro" id="IPR013078">
    <property type="entry name" value="His_Pase_superF_clade-1"/>
</dbReference>
<keyword evidence="4" id="KW-1185">Reference proteome</keyword>
<dbReference type="InterPro" id="IPR050275">
    <property type="entry name" value="PGM_Phosphatase"/>
</dbReference>
<dbReference type="CDD" id="cd07067">
    <property type="entry name" value="HP_PGM_like"/>
    <property type="match status" value="1"/>
</dbReference>
<evidence type="ECO:0000256" key="1">
    <source>
        <dbReference type="ARBA" id="ARBA00023152"/>
    </source>
</evidence>
<dbReference type="SMART" id="SM00855">
    <property type="entry name" value="PGAM"/>
    <property type="match status" value="1"/>
</dbReference>
<keyword evidence="1" id="KW-0324">Glycolysis</keyword>
<dbReference type="PANTHER" id="PTHR48100">
    <property type="entry name" value="BROAD-SPECIFICITY PHOSPHATASE YOR283W-RELATED"/>
    <property type="match status" value="1"/>
</dbReference>
<gene>
    <name evidence="3" type="ORF">ACFSM0_08470</name>
</gene>
<dbReference type="Gene3D" id="3.40.50.1240">
    <property type="entry name" value="Phosphoglycerate mutase-like"/>
    <property type="match status" value="1"/>
</dbReference>
<dbReference type="RefSeq" id="WP_377389253.1">
    <property type="nucleotide sequence ID" value="NZ_JBHUIX010000009.1"/>
</dbReference>
<evidence type="ECO:0000313" key="4">
    <source>
        <dbReference type="Proteomes" id="UP001597413"/>
    </source>
</evidence>
<dbReference type="SUPFAM" id="SSF53254">
    <property type="entry name" value="Phosphoglycerate mutase-like"/>
    <property type="match status" value="1"/>
</dbReference>
<proteinExistence type="predicted"/>
<organism evidence="3 4">
    <name type="scientific">Rhodobacter lacus</name>
    <dbReference type="NCBI Taxonomy" id="1641972"/>
    <lineage>
        <taxon>Bacteria</taxon>
        <taxon>Pseudomonadati</taxon>
        <taxon>Pseudomonadota</taxon>
        <taxon>Alphaproteobacteria</taxon>
        <taxon>Rhodobacterales</taxon>
        <taxon>Rhodobacter group</taxon>
        <taxon>Rhodobacter</taxon>
    </lineage>
</organism>
<evidence type="ECO:0000256" key="2">
    <source>
        <dbReference type="ARBA" id="ARBA00023235"/>
    </source>
</evidence>
<reference evidence="4" key="1">
    <citation type="journal article" date="2019" name="Int. J. Syst. Evol. Microbiol.">
        <title>The Global Catalogue of Microorganisms (GCM) 10K type strain sequencing project: providing services to taxonomists for standard genome sequencing and annotation.</title>
        <authorList>
            <consortium name="The Broad Institute Genomics Platform"/>
            <consortium name="The Broad Institute Genome Sequencing Center for Infectious Disease"/>
            <person name="Wu L."/>
            <person name="Ma J."/>
        </authorList>
    </citation>
    <scope>NUCLEOTIDE SEQUENCE [LARGE SCALE GENOMIC DNA]</scope>
    <source>
        <strain evidence="4">CCUG 55131</strain>
    </source>
</reference>
<dbReference type="EMBL" id="JBHUIX010000009">
    <property type="protein sequence ID" value="MFD2174121.1"/>
    <property type="molecule type" value="Genomic_DNA"/>
</dbReference>
<dbReference type="InterPro" id="IPR001345">
    <property type="entry name" value="PG/BPGM_mutase_AS"/>
</dbReference>
<protein>
    <submittedName>
        <fullName evidence="3">Histidine phosphatase family protein</fullName>
    </submittedName>
</protein>
<keyword evidence="2" id="KW-0413">Isomerase</keyword>
<dbReference type="PANTHER" id="PTHR48100:SF1">
    <property type="entry name" value="HISTIDINE PHOSPHATASE FAMILY PROTEIN-RELATED"/>
    <property type="match status" value="1"/>
</dbReference>
<dbReference type="InterPro" id="IPR029033">
    <property type="entry name" value="His_PPase_superfam"/>
</dbReference>
<dbReference type="PROSITE" id="PS00175">
    <property type="entry name" value="PG_MUTASE"/>
    <property type="match status" value="1"/>
</dbReference>
<name>A0ABW5A9C5_9RHOB</name>
<dbReference type="PIRSF" id="PIRSF000709">
    <property type="entry name" value="6PFK_2-Ptase"/>
    <property type="match status" value="1"/>
</dbReference>
<dbReference type="Pfam" id="PF00300">
    <property type="entry name" value="His_Phos_1"/>
    <property type="match status" value="1"/>
</dbReference>
<sequence length="200" mass="21400">MLYLLRHGETAFNLEGRYQGRLDSPLTARGTAQARRIGAHLATLAPRPTLWVSPLPRAQTTAALIATEIARATGTPPPLVLQPDLQEIALGAWDGLTRAEMEAQAPGFRKRHPRRQWMFHAPGAEPLAAVLARLADVHKAACAQPGDLVLISHAFTGRLLRGLHAGLPLAEAVALSAPQDAFHALEDGGVVTRIELPAPV</sequence>
<evidence type="ECO:0000313" key="3">
    <source>
        <dbReference type="EMBL" id="MFD2174121.1"/>
    </source>
</evidence>